<dbReference type="InterPro" id="IPR054597">
    <property type="entry name" value="FeeM_cat"/>
</dbReference>
<dbReference type="SUPFAM" id="SSF55729">
    <property type="entry name" value="Acyl-CoA N-acyltransferases (Nat)"/>
    <property type="match status" value="1"/>
</dbReference>
<dbReference type="Pfam" id="PF21926">
    <property type="entry name" value="FeeM"/>
    <property type="match status" value="1"/>
</dbReference>
<gene>
    <name evidence="2" type="ORF">M1K48_12535</name>
</gene>
<dbReference type="Proteomes" id="UP000831921">
    <property type="component" value="Chromosome"/>
</dbReference>
<keyword evidence="3" id="KW-1185">Reference proteome</keyword>
<dbReference type="InterPro" id="IPR016181">
    <property type="entry name" value="Acyl_CoA_acyltransferase"/>
</dbReference>
<organism evidence="2 3">
    <name type="scientific">Sphingomonas glaciei</name>
    <dbReference type="NCBI Taxonomy" id="2938948"/>
    <lineage>
        <taxon>Bacteria</taxon>
        <taxon>Pseudomonadati</taxon>
        <taxon>Pseudomonadota</taxon>
        <taxon>Alphaproteobacteria</taxon>
        <taxon>Sphingomonadales</taxon>
        <taxon>Sphingomonadaceae</taxon>
        <taxon>Sphingomonas</taxon>
    </lineage>
</organism>
<evidence type="ECO:0000313" key="3">
    <source>
        <dbReference type="Proteomes" id="UP000831921"/>
    </source>
</evidence>
<dbReference type="Gene3D" id="3.40.630.30">
    <property type="match status" value="1"/>
</dbReference>
<protein>
    <submittedName>
        <fullName evidence="2">Acetyltransferase</fullName>
    </submittedName>
</protein>
<reference evidence="2 3" key="1">
    <citation type="submission" date="2022-05" db="EMBL/GenBank/DDBJ databases">
        <title>S8-45 Sphingomonas ultraviolaceadurans.</title>
        <authorList>
            <person name="Liu Y."/>
        </authorList>
    </citation>
    <scope>NUCLEOTIDE SEQUENCE [LARGE SCALE GENOMIC DNA]</scope>
    <source>
        <strain evidence="2 3">S8-45</strain>
    </source>
</reference>
<feature type="domain" description="N-acyl amino acid synthase FeeM catalytic core" evidence="1">
    <location>
        <begin position="52"/>
        <end position="202"/>
    </location>
</feature>
<accession>A0ABY5MWM5</accession>
<proteinExistence type="predicted"/>
<dbReference type="RefSeq" id="WP_249503532.1">
    <property type="nucleotide sequence ID" value="NZ_CP097253.1"/>
</dbReference>
<name>A0ABY5MWM5_9SPHN</name>
<sequence length="280" mass="31050">MALGLPESRLDSKMLLNRGLGDGASARRCDPDVRTGECLTIRLANTEGQRNAASMLLSRMYSWRGYGKNHSLVTSPNCVTFTAACQDEVVGTLTLTVDSRAGLAVDATFADKIAPFRAAHGAKLCELTKLAFDWTGSSHQHLAALFHLVFIYGSRQFACSDLFIEVNPRHRRFYERMLGFVRVGEVRTNASVNAPSQLMWLNVGAIRRMITENAARPESNQRSLYRYFFSTDEEDGLYGRLTGAPCRGAVPDLEVLTAYEARETSTKRLLGMLIGSRLRS</sequence>
<evidence type="ECO:0000313" key="2">
    <source>
        <dbReference type="EMBL" id="UUR07742.1"/>
    </source>
</evidence>
<dbReference type="EMBL" id="CP097253">
    <property type="protein sequence ID" value="UUR07742.1"/>
    <property type="molecule type" value="Genomic_DNA"/>
</dbReference>
<evidence type="ECO:0000259" key="1">
    <source>
        <dbReference type="Pfam" id="PF21926"/>
    </source>
</evidence>